<gene>
    <name evidence="5" type="ORF">SLS59_002541</name>
</gene>
<feature type="compositionally biased region" description="Basic and acidic residues" evidence="3">
    <location>
        <begin position="258"/>
        <end position="267"/>
    </location>
</feature>
<keyword evidence="1" id="KW-0862">Zinc</keyword>
<organism evidence="5 6">
    <name type="scientific">Nothophoma quercina</name>
    <dbReference type="NCBI Taxonomy" id="749835"/>
    <lineage>
        <taxon>Eukaryota</taxon>
        <taxon>Fungi</taxon>
        <taxon>Dikarya</taxon>
        <taxon>Ascomycota</taxon>
        <taxon>Pezizomycotina</taxon>
        <taxon>Dothideomycetes</taxon>
        <taxon>Pleosporomycetidae</taxon>
        <taxon>Pleosporales</taxon>
        <taxon>Pleosporineae</taxon>
        <taxon>Didymellaceae</taxon>
        <taxon>Nothophoma</taxon>
    </lineage>
</organism>
<proteinExistence type="predicted"/>
<evidence type="ECO:0000313" key="5">
    <source>
        <dbReference type="EMBL" id="KAL1607572.1"/>
    </source>
</evidence>
<feature type="zinc finger region" description="C3H1-type" evidence="1">
    <location>
        <begin position="476"/>
        <end position="505"/>
    </location>
</feature>
<feature type="domain" description="C3H1-type" evidence="4">
    <location>
        <begin position="426"/>
        <end position="455"/>
    </location>
</feature>
<keyword evidence="2" id="KW-0175">Coiled coil</keyword>
<feature type="region of interest" description="Disordered" evidence="3">
    <location>
        <begin position="167"/>
        <end position="307"/>
    </location>
</feature>
<comment type="caution">
    <text evidence="5">The sequence shown here is derived from an EMBL/GenBank/DDBJ whole genome shotgun (WGS) entry which is preliminary data.</text>
</comment>
<protein>
    <recommendedName>
        <fullName evidence="4">C3H1-type domain-containing protein</fullName>
    </recommendedName>
</protein>
<name>A0ABR3RUE6_9PLEO</name>
<feature type="compositionally biased region" description="Low complexity" evidence="3">
    <location>
        <begin position="290"/>
        <end position="306"/>
    </location>
</feature>
<reference evidence="5 6" key="1">
    <citation type="submission" date="2024-02" db="EMBL/GenBank/DDBJ databases">
        <title>De novo assembly and annotation of 12 fungi associated with fruit tree decline syndrome in Ontario, Canada.</title>
        <authorList>
            <person name="Sulman M."/>
            <person name="Ellouze W."/>
            <person name="Ilyukhin E."/>
        </authorList>
    </citation>
    <scope>NUCLEOTIDE SEQUENCE [LARGE SCALE GENOMIC DNA]</scope>
    <source>
        <strain evidence="5 6">M97-236</strain>
    </source>
</reference>
<feature type="compositionally biased region" description="Pro residues" evidence="3">
    <location>
        <begin position="374"/>
        <end position="383"/>
    </location>
</feature>
<dbReference type="EMBL" id="JAKIXB020000006">
    <property type="protein sequence ID" value="KAL1607572.1"/>
    <property type="molecule type" value="Genomic_DNA"/>
</dbReference>
<dbReference type="InterPro" id="IPR000571">
    <property type="entry name" value="Znf_CCCH"/>
</dbReference>
<dbReference type="Gene3D" id="3.30.1370.210">
    <property type="match status" value="1"/>
</dbReference>
<feature type="zinc finger region" description="C3H1-type" evidence="1">
    <location>
        <begin position="426"/>
        <end position="455"/>
    </location>
</feature>
<evidence type="ECO:0000259" key="4">
    <source>
        <dbReference type="PROSITE" id="PS50103"/>
    </source>
</evidence>
<feature type="region of interest" description="Disordered" evidence="3">
    <location>
        <begin position="366"/>
        <end position="420"/>
    </location>
</feature>
<sequence length="544" mass="61447">MSAHVDKLREVMSTRYELKDDYETDAVSVTSTVPDDEAFYDADCIIAEDPNKDKDERYLVKWENYPLHDHLDGTQLVEFWKQAKQKLGDAAFQRLNAKNTEAYEDAQERAEAAKKRKLAKREKKRRILQRRNHKKVVFDDDSSEEESLAAAKAKNVANKSLFVENQGSAISPSRSRQPPVARKAPFQQSSSEESSSEVHTSEDCLMGELARRKKLQRRADRNAANSSIDASMLQPKRVKVTASATTSETSKTSAFPTAHDRDDEAAKKAKQRSAPDATADGSSNVEERSTMITTTTLKSTTDPSSSKITIRAIRTAPQKQTTRAINIIDKPAEQQTKAWSSDRQYNKLRYRGLAEKRSRTEGVPDFNALDFVNGPPPIFPKPPTSRSSGDPYGRRDITNARVQENDEDDEPRRGHDTAPLADWEVDKVPLMCNAWKLSSNCPHGAQKCHFMHREYDPQGRPYKLGDYDGRIPQKYRKPPITCLFWYKGGRCTKTAEDCQYAHEDTGWAEYNGQPIKIILMAVSELRKSANMLTGTPDGHLQKIM</sequence>
<dbReference type="SMART" id="SM00356">
    <property type="entry name" value="ZnF_C3H1"/>
    <property type="match status" value="2"/>
</dbReference>
<evidence type="ECO:0000256" key="2">
    <source>
        <dbReference type="SAM" id="Coils"/>
    </source>
</evidence>
<keyword evidence="6" id="KW-1185">Reference proteome</keyword>
<feature type="coiled-coil region" evidence="2">
    <location>
        <begin position="96"/>
        <end position="123"/>
    </location>
</feature>
<evidence type="ECO:0000313" key="6">
    <source>
        <dbReference type="Proteomes" id="UP001521222"/>
    </source>
</evidence>
<dbReference type="PROSITE" id="PS50103">
    <property type="entry name" value="ZF_C3H1"/>
    <property type="match status" value="2"/>
</dbReference>
<dbReference type="Proteomes" id="UP001521222">
    <property type="component" value="Unassembled WGS sequence"/>
</dbReference>
<keyword evidence="1" id="KW-0479">Metal-binding</keyword>
<feature type="compositionally biased region" description="Polar residues" evidence="3">
    <location>
        <begin position="167"/>
        <end position="176"/>
    </location>
</feature>
<feature type="domain" description="C3H1-type" evidence="4">
    <location>
        <begin position="476"/>
        <end position="505"/>
    </location>
</feature>
<evidence type="ECO:0000256" key="3">
    <source>
        <dbReference type="SAM" id="MobiDB-lite"/>
    </source>
</evidence>
<feature type="compositionally biased region" description="Low complexity" evidence="3">
    <location>
        <begin position="241"/>
        <end position="254"/>
    </location>
</feature>
<accession>A0ABR3RUE6</accession>
<evidence type="ECO:0000256" key="1">
    <source>
        <dbReference type="PROSITE-ProRule" id="PRU00723"/>
    </source>
</evidence>
<keyword evidence="1" id="KW-0863">Zinc-finger</keyword>